<dbReference type="PANTHER" id="PTHR43667">
    <property type="entry name" value="CYCLOPROPANE-FATTY-ACYL-PHOSPHOLIPID SYNTHASE"/>
    <property type="match status" value="1"/>
</dbReference>
<keyword evidence="2" id="KW-0489">Methyltransferase</keyword>
<dbReference type="SUPFAM" id="SSF53335">
    <property type="entry name" value="S-adenosyl-L-methionine-dependent methyltransferases"/>
    <property type="match status" value="1"/>
</dbReference>
<accession>A0A5B9DDE4</accession>
<dbReference type="InterPro" id="IPR029063">
    <property type="entry name" value="SAM-dependent_MTases_sf"/>
</dbReference>
<sequence length="219" mass="25489">MSYVFMKALEKKAEKYDRGIKLLTLGKLPKIKKWIVEKYLTSADQILDIGMGTGTFAVLAASMKKVNVVGIDQSEKMLVVANRHINEANVQEYVHPMHLAAVEIDSKFLNESFDKVIAILSLSEMYRSEQDYCFKQIYRVLKAEGQFIIVDETIPEKWWKKILYFTIRVPLVFLTYLFTNLSTKSLKNINHRLLESNFIIIDEKKYLLETLSLIRVKKQ</sequence>
<dbReference type="RefSeq" id="WP_147663823.1">
    <property type="nucleotide sequence ID" value="NZ_CP042905.2"/>
</dbReference>
<dbReference type="GeneID" id="41330707"/>
<dbReference type="NCBIfam" id="NF043040">
    <property type="entry name" value="corrin_prot_MT"/>
    <property type="match status" value="1"/>
</dbReference>
<dbReference type="CDD" id="cd02440">
    <property type="entry name" value="AdoMet_MTases"/>
    <property type="match status" value="1"/>
</dbReference>
<dbReference type="PANTHER" id="PTHR43667:SF2">
    <property type="entry name" value="FATTY ACID C-METHYL TRANSFERASE"/>
    <property type="match status" value="1"/>
</dbReference>
<dbReference type="Gene3D" id="3.40.50.150">
    <property type="entry name" value="Vaccinia Virus protein VP39"/>
    <property type="match status" value="1"/>
</dbReference>
<name>A0A5B9DDE4_9ARCH</name>
<dbReference type="GO" id="GO:0008168">
    <property type="term" value="F:methyltransferase activity"/>
    <property type="evidence" value="ECO:0007669"/>
    <property type="project" value="UniProtKB-KW"/>
</dbReference>
<dbReference type="Proteomes" id="UP000321408">
    <property type="component" value="Chromosome"/>
</dbReference>
<keyword evidence="3" id="KW-1185">Reference proteome</keyword>
<dbReference type="Pfam" id="PF13847">
    <property type="entry name" value="Methyltransf_31"/>
    <property type="match status" value="1"/>
</dbReference>
<reference evidence="2 3" key="1">
    <citation type="journal article" date="2020" name="Nature">
        <title>Isolation of an archaeon at the prokaryote-eukaryote interface.</title>
        <authorList>
            <person name="Imachi H."/>
            <person name="Nobu M.K."/>
            <person name="Nakahara N."/>
            <person name="Morono Y."/>
            <person name="Ogawara M."/>
            <person name="Takaki Y."/>
            <person name="Takano Y."/>
            <person name="Uematsu K."/>
            <person name="Ikuta T."/>
            <person name="Ito M."/>
            <person name="Matsui Y."/>
            <person name="Miyazaki M."/>
            <person name="Murata K."/>
            <person name="Saito Y."/>
            <person name="Sakai S."/>
            <person name="Song C."/>
            <person name="Tasumi E."/>
            <person name="Yamanaka Y."/>
            <person name="Yamaguchi T."/>
            <person name="Kamagata Y."/>
            <person name="Tamaki H."/>
            <person name="Takai K."/>
        </authorList>
    </citation>
    <scope>NUCLEOTIDE SEQUENCE [LARGE SCALE GENOMIC DNA]</scope>
    <source>
        <strain evidence="2 3">MK-D1</strain>
    </source>
</reference>
<keyword evidence="2" id="KW-0808">Transferase</keyword>
<dbReference type="InterPro" id="IPR025714">
    <property type="entry name" value="Methyltranfer_dom"/>
</dbReference>
<gene>
    <name evidence="2" type="primary">cpaM</name>
    <name evidence="2" type="ORF">DSAG12_02727</name>
</gene>
<dbReference type="KEGG" id="psyt:DSAG12_02727"/>
<proteinExistence type="predicted"/>
<feature type="domain" description="Methyltransferase" evidence="1">
    <location>
        <begin position="41"/>
        <end position="153"/>
    </location>
</feature>
<evidence type="ECO:0000313" key="3">
    <source>
        <dbReference type="Proteomes" id="UP000321408"/>
    </source>
</evidence>
<dbReference type="InterPro" id="IPR050723">
    <property type="entry name" value="CFA/CMAS"/>
</dbReference>
<dbReference type="OrthoDB" id="1018at2157"/>
<dbReference type="EMBL" id="CP042905">
    <property type="protein sequence ID" value="QEE16897.1"/>
    <property type="molecule type" value="Genomic_DNA"/>
</dbReference>
<evidence type="ECO:0000313" key="2">
    <source>
        <dbReference type="EMBL" id="QEE16897.1"/>
    </source>
</evidence>
<dbReference type="EC" id="2.1.1.-" evidence="2"/>
<reference evidence="2 3" key="2">
    <citation type="journal article" date="2024" name="Int. J. Syst. Evol. Microbiol.">
        <title>Promethearchaeum syntrophicum gen. nov., sp. nov., an anaerobic, obligately syntrophic archaeon, the first isolate of the lineage 'Asgard' archaea, and proposal of the new archaeal phylum Promethearchaeota phyl. nov. and kingdom Promethearchaeati regn. nov.</title>
        <authorList>
            <person name="Imachi H."/>
            <person name="Nobu M.K."/>
            <person name="Kato S."/>
            <person name="Takaki Y."/>
            <person name="Miyazaki M."/>
            <person name="Miyata M."/>
            <person name="Ogawara M."/>
            <person name="Saito Y."/>
            <person name="Sakai S."/>
            <person name="Tahara Y.O."/>
            <person name="Takano Y."/>
            <person name="Tasumi E."/>
            <person name="Uematsu K."/>
            <person name="Yoshimura T."/>
            <person name="Itoh T."/>
            <person name="Ohkuma M."/>
            <person name="Takai K."/>
        </authorList>
    </citation>
    <scope>NUCLEOTIDE SEQUENCE [LARGE SCALE GENOMIC DNA]</scope>
    <source>
        <strain evidence="2 3">MK-D1</strain>
    </source>
</reference>
<organism evidence="2 3">
    <name type="scientific">Promethearchaeum syntrophicum</name>
    <dbReference type="NCBI Taxonomy" id="2594042"/>
    <lineage>
        <taxon>Archaea</taxon>
        <taxon>Promethearchaeati</taxon>
        <taxon>Promethearchaeota</taxon>
        <taxon>Promethearchaeia</taxon>
        <taxon>Promethearchaeales</taxon>
        <taxon>Promethearchaeaceae</taxon>
        <taxon>Promethearchaeum</taxon>
    </lineage>
</organism>
<protein>
    <submittedName>
        <fullName evidence="2">Corrinoid protein-associated methyltransferase CpaM</fullName>
        <ecNumber evidence="2">2.1.1.-</ecNumber>
    </submittedName>
</protein>
<evidence type="ECO:0000259" key="1">
    <source>
        <dbReference type="Pfam" id="PF13847"/>
    </source>
</evidence>
<dbReference type="GO" id="GO:0032259">
    <property type="term" value="P:methylation"/>
    <property type="evidence" value="ECO:0007669"/>
    <property type="project" value="UniProtKB-KW"/>
</dbReference>
<dbReference type="AlphaFoldDB" id="A0A5B9DDE4"/>